<dbReference type="PROSITE" id="PS51819">
    <property type="entry name" value="VOC"/>
    <property type="match status" value="1"/>
</dbReference>
<evidence type="ECO:0000259" key="1">
    <source>
        <dbReference type="PROSITE" id="PS51819"/>
    </source>
</evidence>
<keyword evidence="2" id="KW-0223">Dioxygenase</keyword>
<dbReference type="OrthoDB" id="16820at2759"/>
<accession>M7T7P0</accession>
<dbReference type="Pfam" id="PF00903">
    <property type="entry name" value="Glyoxalase"/>
    <property type="match status" value="1"/>
</dbReference>
<dbReference type="GO" id="GO:0051213">
    <property type="term" value="F:dioxygenase activity"/>
    <property type="evidence" value="ECO:0007669"/>
    <property type="project" value="UniProtKB-KW"/>
</dbReference>
<organism evidence="2 3">
    <name type="scientific">Eutypa lata (strain UCR-EL1)</name>
    <name type="common">Grapevine dieback disease fungus</name>
    <name type="synonym">Eutypa armeniacae</name>
    <dbReference type="NCBI Taxonomy" id="1287681"/>
    <lineage>
        <taxon>Eukaryota</taxon>
        <taxon>Fungi</taxon>
        <taxon>Dikarya</taxon>
        <taxon>Ascomycota</taxon>
        <taxon>Pezizomycotina</taxon>
        <taxon>Sordariomycetes</taxon>
        <taxon>Xylariomycetidae</taxon>
        <taxon>Xylariales</taxon>
        <taxon>Diatrypaceae</taxon>
        <taxon>Eutypa</taxon>
    </lineage>
</organism>
<evidence type="ECO:0000313" key="2">
    <source>
        <dbReference type="EMBL" id="EMR62655.1"/>
    </source>
</evidence>
<name>M7T7P0_EUTLA</name>
<proteinExistence type="predicted"/>
<dbReference type="Proteomes" id="UP000012174">
    <property type="component" value="Unassembled WGS sequence"/>
</dbReference>
<evidence type="ECO:0000313" key="3">
    <source>
        <dbReference type="Proteomes" id="UP000012174"/>
    </source>
</evidence>
<feature type="domain" description="VOC" evidence="1">
    <location>
        <begin position="10"/>
        <end position="156"/>
    </location>
</feature>
<dbReference type="HOGENOM" id="CLU_046006_7_0_1"/>
<dbReference type="STRING" id="1287681.M7T7P0"/>
<keyword evidence="3" id="KW-1185">Reference proteome</keyword>
<keyword evidence="2" id="KW-0560">Oxidoreductase</keyword>
<dbReference type="OMA" id="NFEYWKT"/>
<dbReference type="SUPFAM" id="SSF54593">
    <property type="entry name" value="Glyoxalase/Bleomycin resistance protein/Dihydroxybiphenyl dioxygenase"/>
    <property type="match status" value="1"/>
</dbReference>
<protein>
    <submittedName>
        <fullName evidence="2">Putative glyoxalase bleomycin resistance dioxygenase superfamily protein</fullName>
    </submittedName>
</protein>
<dbReference type="InterPro" id="IPR037523">
    <property type="entry name" value="VOC_core"/>
</dbReference>
<dbReference type="AlphaFoldDB" id="M7T7P0"/>
<dbReference type="InterPro" id="IPR004360">
    <property type="entry name" value="Glyas_Fos-R_dOase_dom"/>
</dbReference>
<dbReference type="eggNOG" id="ENOG502SU00">
    <property type="taxonomic scope" value="Eukaryota"/>
</dbReference>
<dbReference type="Gene3D" id="3.10.180.10">
    <property type="entry name" value="2,3-Dihydroxybiphenyl 1,2-Dioxygenase, domain 1"/>
    <property type="match status" value="1"/>
</dbReference>
<dbReference type="EMBL" id="KB707406">
    <property type="protein sequence ID" value="EMR62655.1"/>
    <property type="molecule type" value="Genomic_DNA"/>
</dbReference>
<reference evidence="3" key="1">
    <citation type="journal article" date="2013" name="Genome Announc.">
        <title>Draft genome sequence of the grapevine dieback fungus Eutypa lata UCR-EL1.</title>
        <authorList>
            <person name="Blanco-Ulate B."/>
            <person name="Rolshausen P.E."/>
            <person name="Cantu D."/>
        </authorList>
    </citation>
    <scope>NUCLEOTIDE SEQUENCE [LARGE SCALE GENOMIC DNA]</scope>
    <source>
        <strain evidence="3">UCR-EL1</strain>
    </source>
</reference>
<dbReference type="InterPro" id="IPR029068">
    <property type="entry name" value="Glyas_Bleomycin-R_OHBP_Dase"/>
</dbReference>
<dbReference type="KEGG" id="ela:UCREL1_10413"/>
<gene>
    <name evidence="2" type="ORF">UCREL1_10413</name>
</gene>
<sequence length="173" mass="19055">MSPSTTNPVPINHVALSVQDIEATLKWYAEVFGFIQIGNVMHIKKSESPENPIFVIYGDTLEEGKLAFMSTGSGTGFEIWEFVKPAFQKPDRDFEYARGGFYHIAVTDMEPGRLVEKVVAKGGGIVGGAFKMPGDGGYFCQYVRDPWGNVVEIMNRSFDRVAAMTEMAQAGQS</sequence>